<evidence type="ECO:0000256" key="1">
    <source>
        <dbReference type="SAM" id="MobiDB-lite"/>
    </source>
</evidence>
<dbReference type="AlphaFoldDB" id="A0A9W8CGM6"/>
<dbReference type="Proteomes" id="UP001145021">
    <property type="component" value="Unassembled WGS sequence"/>
</dbReference>
<reference evidence="3" key="1">
    <citation type="submission" date="2022-07" db="EMBL/GenBank/DDBJ databases">
        <title>Phylogenomic reconstructions and comparative analyses of Kickxellomycotina fungi.</title>
        <authorList>
            <person name="Reynolds N.K."/>
            <person name="Stajich J.E."/>
            <person name="Barry K."/>
            <person name="Grigoriev I.V."/>
            <person name="Crous P."/>
            <person name="Smith M.E."/>
        </authorList>
    </citation>
    <scope>NUCLEOTIDE SEQUENCE</scope>
    <source>
        <strain evidence="3">NBRC 105413</strain>
    </source>
</reference>
<feature type="region of interest" description="Disordered" evidence="1">
    <location>
        <begin position="43"/>
        <end position="138"/>
    </location>
</feature>
<evidence type="ECO:0000256" key="2">
    <source>
        <dbReference type="SAM" id="SignalP"/>
    </source>
</evidence>
<name>A0A9W8CGM6_9FUNG</name>
<evidence type="ECO:0000313" key="3">
    <source>
        <dbReference type="EMBL" id="KAJ1643009.1"/>
    </source>
</evidence>
<proteinExistence type="predicted"/>
<keyword evidence="2" id="KW-0732">Signal</keyword>
<feature type="signal peptide" evidence="2">
    <location>
        <begin position="1"/>
        <end position="22"/>
    </location>
</feature>
<accession>A0A9W8CGM6</accession>
<protein>
    <submittedName>
        <fullName evidence="3">Uncharacterized protein</fullName>
    </submittedName>
</protein>
<feature type="chain" id="PRO_5040806345" evidence="2">
    <location>
        <begin position="23"/>
        <end position="138"/>
    </location>
</feature>
<sequence>MATSFTVLGFVALVASALPAFAQNSAFDANGLHAKESLSFSGELAWDPEHEESMSHPPHHHGPPMSGDFSKLSWDSDHLRPSDFSWDSNHPRPSDVSWISGEHHHHGFPEDMSNMPDMSNFSKHGHREGSEIPLTSTV</sequence>
<evidence type="ECO:0000313" key="4">
    <source>
        <dbReference type="Proteomes" id="UP001145021"/>
    </source>
</evidence>
<keyword evidence="4" id="KW-1185">Reference proteome</keyword>
<dbReference type="EMBL" id="JANBOH010000307">
    <property type="protein sequence ID" value="KAJ1643009.1"/>
    <property type="molecule type" value="Genomic_DNA"/>
</dbReference>
<comment type="caution">
    <text evidence="3">The sequence shown here is derived from an EMBL/GenBank/DDBJ whole genome shotgun (WGS) entry which is preliminary data.</text>
</comment>
<gene>
    <name evidence="3" type="ORF">LPJ64_005180</name>
</gene>
<organism evidence="3 4">
    <name type="scientific">Coemansia asiatica</name>
    <dbReference type="NCBI Taxonomy" id="1052880"/>
    <lineage>
        <taxon>Eukaryota</taxon>
        <taxon>Fungi</taxon>
        <taxon>Fungi incertae sedis</taxon>
        <taxon>Zoopagomycota</taxon>
        <taxon>Kickxellomycotina</taxon>
        <taxon>Kickxellomycetes</taxon>
        <taxon>Kickxellales</taxon>
        <taxon>Kickxellaceae</taxon>
        <taxon>Coemansia</taxon>
    </lineage>
</organism>